<dbReference type="AlphaFoldDB" id="A0A9P5LFY7"/>
<reference evidence="1" key="1">
    <citation type="submission" date="2020-03" db="EMBL/GenBank/DDBJ databases">
        <title>Draft Genome Sequence of Cylindrodendrum hubeiense.</title>
        <authorList>
            <person name="Buettner E."/>
            <person name="Kellner H."/>
        </authorList>
    </citation>
    <scope>NUCLEOTIDE SEQUENCE</scope>
    <source>
        <strain evidence="1">IHI 201604</strain>
    </source>
</reference>
<protein>
    <submittedName>
        <fullName evidence="1">Uncharacterized protein</fullName>
    </submittedName>
</protein>
<name>A0A9P5LFY7_9HYPO</name>
<accession>A0A9P5LFY7</accession>
<keyword evidence="2" id="KW-1185">Reference proteome</keyword>
<comment type="caution">
    <text evidence="1">The sequence shown here is derived from an EMBL/GenBank/DDBJ whole genome shotgun (WGS) entry which is preliminary data.</text>
</comment>
<proteinExistence type="predicted"/>
<evidence type="ECO:0000313" key="2">
    <source>
        <dbReference type="Proteomes" id="UP000722485"/>
    </source>
</evidence>
<sequence length="325" mass="36656">MTRASQLDHSIFIHVFSLRTLDHHHVAHSLHSSIILKLSSVSHLPSSNSPRPCPVATSNTQGSTVYLTSYMSRGRLDGDPYGRWVPPPDPYRPGFPYHRGLDLAIQRHNAPPPFGPGYIGGSEREESHTPPMREVTQSEWCLQHPPEESPSSHPDTTLHTLHVVDEVACKDGHGAQVVRCYLDEDENQVYVAKIYDALYYSFSYYSAPVDVTWVADQDYRRETAAYEDLQQAGVDGLLTPKYYGSWTSDIALLDSNATRSSRIGHGARFSTVGSKRLGGALKSLNFAQESISSYLKKIPSRFYRHYPMWNQKILHYTGVEHEKKK</sequence>
<organism evidence="1 2">
    <name type="scientific">Cylindrodendrum hubeiense</name>
    <dbReference type="NCBI Taxonomy" id="595255"/>
    <lineage>
        <taxon>Eukaryota</taxon>
        <taxon>Fungi</taxon>
        <taxon>Dikarya</taxon>
        <taxon>Ascomycota</taxon>
        <taxon>Pezizomycotina</taxon>
        <taxon>Sordariomycetes</taxon>
        <taxon>Hypocreomycetidae</taxon>
        <taxon>Hypocreales</taxon>
        <taxon>Nectriaceae</taxon>
        <taxon>Cylindrodendrum</taxon>
    </lineage>
</organism>
<dbReference type="OrthoDB" id="4267316at2759"/>
<gene>
    <name evidence="1" type="ORF">G7Z17_g6798</name>
</gene>
<dbReference type="EMBL" id="JAANBB010000137">
    <property type="protein sequence ID" value="KAF7548840.1"/>
    <property type="molecule type" value="Genomic_DNA"/>
</dbReference>
<dbReference type="Proteomes" id="UP000722485">
    <property type="component" value="Unassembled WGS sequence"/>
</dbReference>
<evidence type="ECO:0000313" key="1">
    <source>
        <dbReference type="EMBL" id="KAF7548840.1"/>
    </source>
</evidence>